<name>A0A8H7T3U6_9HELO</name>
<reference evidence="1" key="1">
    <citation type="submission" date="2021-02" db="EMBL/GenBank/DDBJ databases">
        <title>Genome sequence Cadophora malorum strain M34.</title>
        <authorList>
            <person name="Stefanovic E."/>
            <person name="Vu D."/>
            <person name="Scully C."/>
            <person name="Dijksterhuis J."/>
            <person name="Roader J."/>
            <person name="Houbraken J."/>
        </authorList>
    </citation>
    <scope>NUCLEOTIDE SEQUENCE</scope>
    <source>
        <strain evidence="1">M34</strain>
    </source>
</reference>
<dbReference type="EMBL" id="JAFJYH010000360">
    <property type="protein sequence ID" value="KAG4412702.1"/>
    <property type="molecule type" value="Genomic_DNA"/>
</dbReference>
<dbReference type="AlphaFoldDB" id="A0A8H7T3U6"/>
<accession>A0A8H7T3U6</accession>
<comment type="caution">
    <text evidence="1">The sequence shown here is derived from an EMBL/GenBank/DDBJ whole genome shotgun (WGS) entry which is preliminary data.</text>
</comment>
<keyword evidence="2" id="KW-1185">Reference proteome</keyword>
<proteinExistence type="predicted"/>
<dbReference type="Proteomes" id="UP000664132">
    <property type="component" value="Unassembled WGS sequence"/>
</dbReference>
<dbReference type="OrthoDB" id="4191831at2759"/>
<evidence type="ECO:0000313" key="1">
    <source>
        <dbReference type="EMBL" id="KAG4412702.1"/>
    </source>
</evidence>
<evidence type="ECO:0000313" key="2">
    <source>
        <dbReference type="Proteomes" id="UP000664132"/>
    </source>
</evidence>
<organism evidence="1 2">
    <name type="scientific">Cadophora malorum</name>
    <dbReference type="NCBI Taxonomy" id="108018"/>
    <lineage>
        <taxon>Eukaryota</taxon>
        <taxon>Fungi</taxon>
        <taxon>Dikarya</taxon>
        <taxon>Ascomycota</taxon>
        <taxon>Pezizomycotina</taxon>
        <taxon>Leotiomycetes</taxon>
        <taxon>Helotiales</taxon>
        <taxon>Ploettnerulaceae</taxon>
        <taxon>Cadophora</taxon>
    </lineage>
</organism>
<sequence>MKNPKFAPSRQNCTIASLLLAFFKLLVLTRPQDWTEFKVAARLIYSANLDADALCYVMLAARPLWVALLALSTITSHTQPPNASTAPYCLWALVRAHMTLLLLLSKCDFRPDFISLLPTEVLTQIFGNLSRTCHRSPNPVFQEATTVLFSPVVALHEDDWEQSRFGEAG</sequence>
<protein>
    <submittedName>
        <fullName evidence="1">Uncharacterized protein</fullName>
    </submittedName>
</protein>
<gene>
    <name evidence="1" type="ORF">IFR04_014167</name>
</gene>